<proteinExistence type="inferred from homology"/>
<dbReference type="PANTHER" id="PTHR33048">
    <property type="entry name" value="PTH11-LIKE INTEGRAL MEMBRANE PROTEIN (AFU_ORTHOLOGUE AFUA_5G11245)"/>
    <property type="match status" value="1"/>
</dbReference>
<evidence type="ECO:0000313" key="8">
    <source>
        <dbReference type="EMBL" id="KKA27320.1"/>
    </source>
</evidence>
<gene>
    <name evidence="8" type="ORF">TD95_005006</name>
</gene>
<evidence type="ECO:0000259" key="7">
    <source>
        <dbReference type="Pfam" id="PF20684"/>
    </source>
</evidence>
<feature type="transmembrane region" description="Helical" evidence="6">
    <location>
        <begin position="77"/>
        <end position="97"/>
    </location>
</feature>
<protein>
    <recommendedName>
        <fullName evidence="7">Rhodopsin domain-containing protein</fullName>
    </recommendedName>
</protein>
<evidence type="ECO:0000256" key="3">
    <source>
        <dbReference type="ARBA" id="ARBA00022989"/>
    </source>
</evidence>
<evidence type="ECO:0000256" key="1">
    <source>
        <dbReference type="ARBA" id="ARBA00004141"/>
    </source>
</evidence>
<dbReference type="Pfam" id="PF20684">
    <property type="entry name" value="Fung_rhodopsin"/>
    <property type="match status" value="1"/>
</dbReference>
<keyword evidence="9" id="KW-1185">Reference proteome</keyword>
<dbReference type="PANTHER" id="PTHR33048:SF143">
    <property type="entry name" value="EXTRACELLULAR MEMBRANE PROTEIN CFEM DOMAIN-CONTAINING PROTEIN-RELATED"/>
    <property type="match status" value="1"/>
</dbReference>
<evidence type="ECO:0000313" key="9">
    <source>
        <dbReference type="Proteomes" id="UP000033483"/>
    </source>
</evidence>
<comment type="caution">
    <text evidence="8">The sequence shown here is derived from an EMBL/GenBank/DDBJ whole genome shotgun (WGS) entry which is preliminary data.</text>
</comment>
<feature type="transmembrane region" description="Helical" evidence="6">
    <location>
        <begin position="195"/>
        <end position="217"/>
    </location>
</feature>
<dbReference type="EMBL" id="LAEV01001790">
    <property type="protein sequence ID" value="KKA27320.1"/>
    <property type="molecule type" value="Genomic_DNA"/>
</dbReference>
<feature type="transmembrane region" description="Helical" evidence="6">
    <location>
        <begin position="117"/>
        <end position="140"/>
    </location>
</feature>
<sequence length="389" mass="43636">MDCVVAAAAESACEHTDIQSARNLTATACHEPLRDRSDAYKDLNIILGSITGFFILLRFFSKIFIINDHIYADDWMALFTFFSGIPGTVINVVGVAANGLGRDVWTLGMEKMMRFIQYLYAMELIYFTHIGLLKTTLLLFYLRIFPIRKIRLLLIGTLVFNGMYTLAFLIAGLLQCRPMNFYWTQYTGARNGHCFNINALVWSQAAIGIVLDLWMLALPLSQLRHLKLHWKKKVGVALMFFVGTFITVISIVRLQSLIHFANSHNPTWDNFLAGKWSTIEVNVGIICSCMPSMRLVLVRCFPIVFGSTVSRSRSGSAPVVANGSYHPGQGLRITPKRSVSKEGYLQSSEAEAIVMSRSYMVEVTGSSDDTIAMNDFVNHPRPVYSSRVV</sequence>
<evidence type="ECO:0000256" key="5">
    <source>
        <dbReference type="ARBA" id="ARBA00038359"/>
    </source>
</evidence>
<organism evidence="8 9">
    <name type="scientific">Thielaviopsis punctulata</name>
    <dbReference type="NCBI Taxonomy" id="72032"/>
    <lineage>
        <taxon>Eukaryota</taxon>
        <taxon>Fungi</taxon>
        <taxon>Dikarya</taxon>
        <taxon>Ascomycota</taxon>
        <taxon>Pezizomycotina</taxon>
        <taxon>Sordariomycetes</taxon>
        <taxon>Hypocreomycetidae</taxon>
        <taxon>Microascales</taxon>
        <taxon>Ceratocystidaceae</taxon>
        <taxon>Thielaviopsis</taxon>
    </lineage>
</organism>
<dbReference type="InterPro" id="IPR049326">
    <property type="entry name" value="Rhodopsin_dom_fungi"/>
</dbReference>
<feature type="transmembrane region" description="Helical" evidence="6">
    <location>
        <begin position="152"/>
        <end position="175"/>
    </location>
</feature>
<dbReference type="Proteomes" id="UP000033483">
    <property type="component" value="Unassembled WGS sequence"/>
</dbReference>
<dbReference type="AlphaFoldDB" id="A0A0F4ZAJ8"/>
<evidence type="ECO:0000256" key="2">
    <source>
        <dbReference type="ARBA" id="ARBA00022692"/>
    </source>
</evidence>
<keyword evidence="2 6" id="KW-0812">Transmembrane</keyword>
<evidence type="ECO:0000256" key="6">
    <source>
        <dbReference type="SAM" id="Phobius"/>
    </source>
</evidence>
<keyword evidence="3 6" id="KW-1133">Transmembrane helix</keyword>
<feature type="transmembrane region" description="Helical" evidence="6">
    <location>
        <begin position="45"/>
        <end position="65"/>
    </location>
</feature>
<evidence type="ECO:0000256" key="4">
    <source>
        <dbReference type="ARBA" id="ARBA00023136"/>
    </source>
</evidence>
<reference evidence="8 9" key="1">
    <citation type="submission" date="2015-03" db="EMBL/GenBank/DDBJ databases">
        <authorList>
            <person name="Radwan O."/>
            <person name="Al-Naeli F.A."/>
            <person name="Rendon G.A."/>
            <person name="Fields C."/>
        </authorList>
    </citation>
    <scope>NUCLEOTIDE SEQUENCE [LARGE SCALE GENOMIC DNA]</scope>
    <source>
        <strain evidence="8">CR-DP1</strain>
    </source>
</reference>
<comment type="similarity">
    <text evidence="5">Belongs to the SAT4 family.</text>
</comment>
<name>A0A0F4ZAJ8_9PEZI</name>
<dbReference type="InterPro" id="IPR052337">
    <property type="entry name" value="SAT4-like"/>
</dbReference>
<comment type="subcellular location">
    <subcellularLocation>
        <location evidence="1">Membrane</location>
        <topology evidence="1">Multi-pass membrane protein</topology>
    </subcellularLocation>
</comment>
<feature type="transmembrane region" description="Helical" evidence="6">
    <location>
        <begin position="238"/>
        <end position="261"/>
    </location>
</feature>
<feature type="domain" description="Rhodopsin" evidence="7">
    <location>
        <begin position="57"/>
        <end position="298"/>
    </location>
</feature>
<dbReference type="GO" id="GO:0016020">
    <property type="term" value="C:membrane"/>
    <property type="evidence" value="ECO:0007669"/>
    <property type="project" value="UniProtKB-SubCell"/>
</dbReference>
<keyword evidence="4 6" id="KW-0472">Membrane</keyword>
<dbReference type="OrthoDB" id="2496787at2759"/>
<accession>A0A0F4ZAJ8</accession>